<dbReference type="AlphaFoldDB" id="A0A1C1CB78"/>
<comment type="caution">
    <text evidence="1">The sequence shown here is derived from an EMBL/GenBank/DDBJ whole genome shotgun (WGS) entry which is preliminary data.</text>
</comment>
<proteinExistence type="predicted"/>
<dbReference type="EMBL" id="LGRB01000019">
    <property type="protein sequence ID" value="OCT45765.1"/>
    <property type="molecule type" value="Genomic_DNA"/>
</dbReference>
<name>A0A1C1CB78_9EURO</name>
<evidence type="ECO:0000313" key="1">
    <source>
        <dbReference type="EMBL" id="OCT45765.1"/>
    </source>
</evidence>
<protein>
    <submittedName>
        <fullName evidence="1">Uncharacterized protein</fullName>
    </submittedName>
</protein>
<dbReference type="VEuPathDB" id="FungiDB:G647_03657"/>
<sequence length="123" mass="13904">MDPPEVEADEFEIEEAEKDPDEMVFDRCLEDFRELVISTCQHNMYTLAASGPRPNSRQASLEDFLHPPTFYLQLHTASGKLEAVEMDDISETALRDDSVPLAADFEPQSVPIFTPCSNVDFHL</sequence>
<dbReference type="Proteomes" id="UP000094526">
    <property type="component" value="Unassembled WGS sequence"/>
</dbReference>
<gene>
    <name evidence="1" type="ORF">CLCR_01739</name>
</gene>
<organism evidence="1 2">
    <name type="scientific">Cladophialophora carrionii</name>
    <dbReference type="NCBI Taxonomy" id="86049"/>
    <lineage>
        <taxon>Eukaryota</taxon>
        <taxon>Fungi</taxon>
        <taxon>Dikarya</taxon>
        <taxon>Ascomycota</taxon>
        <taxon>Pezizomycotina</taxon>
        <taxon>Eurotiomycetes</taxon>
        <taxon>Chaetothyriomycetidae</taxon>
        <taxon>Chaetothyriales</taxon>
        <taxon>Herpotrichiellaceae</taxon>
        <taxon>Cladophialophora</taxon>
    </lineage>
</organism>
<dbReference type="OrthoDB" id="4062651at2759"/>
<accession>A0A1C1CB78</accession>
<evidence type="ECO:0000313" key="2">
    <source>
        <dbReference type="Proteomes" id="UP000094526"/>
    </source>
</evidence>
<keyword evidence="2" id="KW-1185">Reference proteome</keyword>
<reference evidence="2" key="1">
    <citation type="submission" date="2015-07" db="EMBL/GenBank/DDBJ databases">
        <authorList>
            <person name="Teixeira M.M."/>
            <person name="Souza R.C."/>
            <person name="Almeida L.G."/>
            <person name="Vicente V.A."/>
            <person name="de Hoog S."/>
            <person name="Bocca A.L."/>
            <person name="de Almeida S.R."/>
            <person name="Vasconcelos A.T."/>
            <person name="Felipe M.S."/>
        </authorList>
    </citation>
    <scope>NUCLEOTIDE SEQUENCE [LARGE SCALE GENOMIC DNA]</scope>
    <source>
        <strain evidence="2">KSF</strain>
    </source>
</reference>
<dbReference type="VEuPathDB" id="FungiDB:CLCR_01739"/>